<sequence>MVLWEITLGTAYFLGLRRTYGLALKIQRRLISPKHPKIRQFVQRRTRSIFDVALRVHRSIQERDLEVGRNLGSWILRWLDRMKPSAQIRGSLPGKPHTDANSSISMTKHMTNSLNLKPGNAQSTRESDKHFFTSSGNIWPKRFPTIAMMMRPPKPAGTTTHYRHFYNSSPEAFRSNYRRNLYEGVFRNDIMQWMMRN</sequence>
<keyword evidence="1" id="KW-0261">Viral envelope protein</keyword>
<keyword evidence="2" id="KW-1185">Reference proteome</keyword>
<gene>
    <name evidence="1" type="ORF">O6P43_033350</name>
</gene>
<dbReference type="KEGG" id="qsa:O6P43_033350"/>
<accession>A0AAD7KRD6</accession>
<organism evidence="1 2">
    <name type="scientific">Quillaja saponaria</name>
    <name type="common">Soap bark tree</name>
    <dbReference type="NCBI Taxonomy" id="32244"/>
    <lineage>
        <taxon>Eukaryota</taxon>
        <taxon>Viridiplantae</taxon>
        <taxon>Streptophyta</taxon>
        <taxon>Embryophyta</taxon>
        <taxon>Tracheophyta</taxon>
        <taxon>Spermatophyta</taxon>
        <taxon>Magnoliopsida</taxon>
        <taxon>eudicotyledons</taxon>
        <taxon>Gunneridae</taxon>
        <taxon>Pentapetalae</taxon>
        <taxon>rosids</taxon>
        <taxon>fabids</taxon>
        <taxon>Fabales</taxon>
        <taxon>Quillajaceae</taxon>
        <taxon>Quillaja</taxon>
    </lineage>
</organism>
<evidence type="ECO:0000313" key="2">
    <source>
        <dbReference type="Proteomes" id="UP001163823"/>
    </source>
</evidence>
<keyword evidence="1" id="KW-0946">Virion</keyword>
<dbReference type="AlphaFoldDB" id="A0AAD7KRD6"/>
<proteinExistence type="predicted"/>
<name>A0AAD7KRD6_QUISA</name>
<reference evidence="1" key="1">
    <citation type="journal article" date="2023" name="Science">
        <title>Elucidation of the pathway for biosynthesis of saponin adjuvants from the soapbark tree.</title>
        <authorList>
            <person name="Reed J."/>
            <person name="Orme A."/>
            <person name="El-Demerdash A."/>
            <person name="Owen C."/>
            <person name="Martin L.B.B."/>
            <person name="Misra R.C."/>
            <person name="Kikuchi S."/>
            <person name="Rejzek M."/>
            <person name="Martin A.C."/>
            <person name="Harkess A."/>
            <person name="Leebens-Mack J."/>
            <person name="Louveau T."/>
            <person name="Stephenson M.J."/>
            <person name="Osbourn A."/>
        </authorList>
    </citation>
    <scope>NUCLEOTIDE SEQUENCE</scope>
    <source>
        <strain evidence="1">S10</strain>
    </source>
</reference>
<dbReference type="PANTHER" id="PTHR35998">
    <property type="entry name" value="OS02G0127900 PROTEIN"/>
    <property type="match status" value="1"/>
</dbReference>
<dbReference type="Proteomes" id="UP001163823">
    <property type="component" value="Chromosome 14"/>
</dbReference>
<comment type="caution">
    <text evidence="1">The sequence shown here is derived from an EMBL/GenBank/DDBJ whole genome shotgun (WGS) entry which is preliminary data.</text>
</comment>
<dbReference type="EMBL" id="JARAOO010000014">
    <property type="protein sequence ID" value="KAJ7943861.1"/>
    <property type="molecule type" value="Genomic_DNA"/>
</dbReference>
<protein>
    <submittedName>
        <fullName evidence="1">Envelope glycoprotein</fullName>
    </submittedName>
</protein>
<dbReference type="PANTHER" id="PTHR35998:SF1">
    <property type="entry name" value="OS02G0127900 PROTEIN"/>
    <property type="match status" value="1"/>
</dbReference>
<evidence type="ECO:0000313" key="1">
    <source>
        <dbReference type="EMBL" id="KAJ7943861.1"/>
    </source>
</evidence>